<evidence type="ECO:0000313" key="4">
    <source>
        <dbReference type="Proteomes" id="UP000422989"/>
    </source>
</evidence>
<dbReference type="SMART" id="SM00347">
    <property type="entry name" value="HTH_MARR"/>
    <property type="match status" value="1"/>
</dbReference>
<name>A0A6I6E6V7_9MICO</name>
<dbReference type="KEGG" id="moj:D7D94_13195"/>
<dbReference type="GO" id="GO:0003700">
    <property type="term" value="F:DNA-binding transcription factor activity"/>
    <property type="evidence" value="ECO:0007669"/>
    <property type="project" value="InterPro"/>
</dbReference>
<dbReference type="OrthoDB" id="9154853at2"/>
<dbReference type="AlphaFoldDB" id="A0A6I6E6V7"/>
<keyword evidence="4" id="KW-1185">Reference proteome</keyword>
<evidence type="ECO:0000313" key="3">
    <source>
        <dbReference type="EMBL" id="QGU28517.1"/>
    </source>
</evidence>
<reference evidence="3 4" key="1">
    <citation type="submission" date="2018-09" db="EMBL/GenBank/DDBJ databases">
        <title>Whole genome sequencing of Microbacterium oryzae strain MB-10T.</title>
        <authorList>
            <person name="Das S.K."/>
        </authorList>
    </citation>
    <scope>NUCLEOTIDE SEQUENCE [LARGE SCALE GENOMIC DNA]</scope>
    <source>
        <strain evidence="3 4">MB-10</strain>
    </source>
</reference>
<dbReference type="PANTHER" id="PTHR33164:SF57">
    <property type="entry name" value="MARR-FAMILY TRANSCRIPTIONAL REGULATOR"/>
    <property type="match status" value="1"/>
</dbReference>
<protein>
    <submittedName>
        <fullName evidence="3">MarR family transcriptional regulator</fullName>
    </submittedName>
</protein>
<dbReference type="Pfam" id="PF01047">
    <property type="entry name" value="MarR"/>
    <property type="match status" value="1"/>
</dbReference>
<dbReference type="InterPro" id="IPR036388">
    <property type="entry name" value="WH-like_DNA-bd_sf"/>
</dbReference>
<sequence>MTADLAPSAFEHSGPAASGEARATSSEQAEAILAVEAEFGELMTKVRRITNEMAERVSPGLNPGAYKVFTTIVRDGPIKASDMTERMALDKGQLSRTLRELQDLGLIARTPDPGDRRASLLEATPFGVERLTAARSGNQTLLHNSLLAWDVDRVRDLATLLRALTNGTAPDPR</sequence>
<dbReference type="SUPFAM" id="SSF46785">
    <property type="entry name" value="Winged helix' DNA-binding domain"/>
    <property type="match status" value="1"/>
</dbReference>
<feature type="region of interest" description="Disordered" evidence="1">
    <location>
        <begin position="1"/>
        <end position="25"/>
    </location>
</feature>
<feature type="domain" description="HTH marR-type" evidence="2">
    <location>
        <begin position="36"/>
        <end position="166"/>
    </location>
</feature>
<organism evidence="3 4">
    <name type="scientific">Microbacterium oryzae</name>
    <dbReference type="NCBI Taxonomy" id="743009"/>
    <lineage>
        <taxon>Bacteria</taxon>
        <taxon>Bacillati</taxon>
        <taxon>Actinomycetota</taxon>
        <taxon>Actinomycetes</taxon>
        <taxon>Micrococcales</taxon>
        <taxon>Microbacteriaceae</taxon>
        <taxon>Microbacterium</taxon>
    </lineage>
</organism>
<gene>
    <name evidence="3" type="ORF">D7D94_13195</name>
</gene>
<dbReference type="InterPro" id="IPR036390">
    <property type="entry name" value="WH_DNA-bd_sf"/>
</dbReference>
<dbReference type="InterPro" id="IPR000835">
    <property type="entry name" value="HTH_MarR-typ"/>
</dbReference>
<dbReference type="InterPro" id="IPR039422">
    <property type="entry name" value="MarR/SlyA-like"/>
</dbReference>
<dbReference type="RefSeq" id="WP_156243063.1">
    <property type="nucleotide sequence ID" value="NZ_BAAAZL010000003.1"/>
</dbReference>
<dbReference type="PANTHER" id="PTHR33164">
    <property type="entry name" value="TRANSCRIPTIONAL REGULATOR, MARR FAMILY"/>
    <property type="match status" value="1"/>
</dbReference>
<dbReference type="Gene3D" id="1.10.10.10">
    <property type="entry name" value="Winged helix-like DNA-binding domain superfamily/Winged helix DNA-binding domain"/>
    <property type="match status" value="1"/>
</dbReference>
<accession>A0A6I6E6V7</accession>
<evidence type="ECO:0000259" key="2">
    <source>
        <dbReference type="PROSITE" id="PS50995"/>
    </source>
</evidence>
<dbReference type="GO" id="GO:0006950">
    <property type="term" value="P:response to stress"/>
    <property type="evidence" value="ECO:0007669"/>
    <property type="project" value="TreeGrafter"/>
</dbReference>
<dbReference type="EMBL" id="CP032550">
    <property type="protein sequence ID" value="QGU28517.1"/>
    <property type="molecule type" value="Genomic_DNA"/>
</dbReference>
<proteinExistence type="predicted"/>
<dbReference type="PROSITE" id="PS50995">
    <property type="entry name" value="HTH_MARR_2"/>
    <property type="match status" value="1"/>
</dbReference>
<evidence type="ECO:0000256" key="1">
    <source>
        <dbReference type="SAM" id="MobiDB-lite"/>
    </source>
</evidence>
<dbReference type="Proteomes" id="UP000422989">
    <property type="component" value="Chromosome"/>
</dbReference>